<dbReference type="AlphaFoldDB" id="A0AAW0JD17"/>
<name>A0AAW0JD17_MYOGA</name>
<keyword evidence="2" id="KW-1185">Reference proteome</keyword>
<dbReference type="EMBL" id="JBBHLL010000045">
    <property type="protein sequence ID" value="KAK7824527.1"/>
    <property type="molecule type" value="Genomic_DNA"/>
</dbReference>
<gene>
    <name evidence="1" type="ORF">U0070_021448</name>
</gene>
<sequence length="194" mass="21922">MKFGPQVLRAESVTPLSLSCHILVVAPARKFHRDADVKRRLVSHRSQDLDAELSDLAFWSQSTKSARRHLASNYPQTRLLPIGPDFTASSIWLFKFLVIWESKQQHILHAGTCTKSHSEAGIMRQKLVMPRSHRRDQNQGQMDLLGMTEQTEEHPGRIESPESQAILPLCQPQLKGWSPAGLLVLSIWKTSDAL</sequence>
<evidence type="ECO:0000313" key="1">
    <source>
        <dbReference type="EMBL" id="KAK7824527.1"/>
    </source>
</evidence>
<protein>
    <submittedName>
        <fullName evidence="1">Uncharacterized protein</fullName>
    </submittedName>
</protein>
<evidence type="ECO:0000313" key="2">
    <source>
        <dbReference type="Proteomes" id="UP001488838"/>
    </source>
</evidence>
<dbReference type="Proteomes" id="UP001488838">
    <property type="component" value="Unassembled WGS sequence"/>
</dbReference>
<reference evidence="1 2" key="1">
    <citation type="journal article" date="2023" name="bioRxiv">
        <title>Conserved and derived expression patterns and positive selection on dental genes reveal complex evolutionary context of ever-growing rodent molars.</title>
        <authorList>
            <person name="Calamari Z.T."/>
            <person name="Song A."/>
            <person name="Cohen E."/>
            <person name="Akter M."/>
            <person name="Roy R.D."/>
            <person name="Hallikas O."/>
            <person name="Christensen M.M."/>
            <person name="Li P."/>
            <person name="Marangoni P."/>
            <person name="Jernvall J."/>
            <person name="Klein O.D."/>
        </authorList>
    </citation>
    <scope>NUCLEOTIDE SEQUENCE [LARGE SCALE GENOMIC DNA]</scope>
    <source>
        <strain evidence="1">V071</strain>
    </source>
</reference>
<organism evidence="1 2">
    <name type="scientific">Myodes glareolus</name>
    <name type="common">Bank vole</name>
    <name type="synonym">Clethrionomys glareolus</name>
    <dbReference type="NCBI Taxonomy" id="447135"/>
    <lineage>
        <taxon>Eukaryota</taxon>
        <taxon>Metazoa</taxon>
        <taxon>Chordata</taxon>
        <taxon>Craniata</taxon>
        <taxon>Vertebrata</taxon>
        <taxon>Euteleostomi</taxon>
        <taxon>Mammalia</taxon>
        <taxon>Eutheria</taxon>
        <taxon>Euarchontoglires</taxon>
        <taxon>Glires</taxon>
        <taxon>Rodentia</taxon>
        <taxon>Myomorpha</taxon>
        <taxon>Muroidea</taxon>
        <taxon>Cricetidae</taxon>
        <taxon>Arvicolinae</taxon>
        <taxon>Myodes</taxon>
    </lineage>
</organism>
<comment type="caution">
    <text evidence="1">The sequence shown here is derived from an EMBL/GenBank/DDBJ whole genome shotgun (WGS) entry which is preliminary data.</text>
</comment>
<proteinExistence type="predicted"/>
<accession>A0AAW0JD17</accession>